<dbReference type="PANTHER" id="PTHR13336:SF3">
    <property type="entry name" value="OCIA DOMAIN-CONTAINING PROTEIN 1"/>
    <property type="match status" value="1"/>
</dbReference>
<evidence type="ECO:0000259" key="2">
    <source>
        <dbReference type="Pfam" id="PF07051"/>
    </source>
</evidence>
<dbReference type="InterPro" id="IPR040187">
    <property type="entry name" value="OCAD1/2"/>
</dbReference>
<dbReference type="Proteomes" id="UP001378592">
    <property type="component" value="Unassembled WGS sequence"/>
</dbReference>
<dbReference type="EMBL" id="JAZDUA010000107">
    <property type="protein sequence ID" value="KAK7867874.1"/>
    <property type="molecule type" value="Genomic_DNA"/>
</dbReference>
<evidence type="ECO:0000256" key="1">
    <source>
        <dbReference type="SAM" id="MobiDB-lite"/>
    </source>
</evidence>
<accession>A0AAN9VML8</accession>
<sequence>MDPNIGTEKNGVTEAAQPQGSYRFNTEELRVLRQCNKESFYQRSLPLSTIMCIGTYYAVKFGYLRNHPRFGPTPKVLIAATIGYFVGKFSYQSKCAEKLMQLPNSPIGEMLRQRKRQLGVSHETFADQSSLSWPELDSSAGASQTLDSEQPMGDGFDTYRPLDSPSFGEETMLTVPSQTTSYEELRRKNREEFEHKKPKPYRGSSSDDRLVPSSTPTDRESMGPQRAKNKYGDVWAE</sequence>
<feature type="domain" description="OCIA" evidence="2">
    <location>
        <begin position="21"/>
        <end position="106"/>
    </location>
</feature>
<keyword evidence="4" id="KW-1185">Reference proteome</keyword>
<dbReference type="AlphaFoldDB" id="A0AAN9VML8"/>
<gene>
    <name evidence="3" type="ORF">R5R35_008623</name>
</gene>
<reference evidence="3 4" key="1">
    <citation type="submission" date="2024-03" db="EMBL/GenBank/DDBJ databases">
        <title>The genome assembly and annotation of the cricket Gryllus longicercus Weissman &amp; Gray.</title>
        <authorList>
            <person name="Szrajer S."/>
            <person name="Gray D."/>
            <person name="Ylla G."/>
        </authorList>
    </citation>
    <scope>NUCLEOTIDE SEQUENCE [LARGE SCALE GENOMIC DNA]</scope>
    <source>
        <strain evidence="3">DAG 2021-001</strain>
        <tissue evidence="3">Whole body minus gut</tissue>
    </source>
</reference>
<feature type="compositionally biased region" description="Basic and acidic residues" evidence="1">
    <location>
        <begin position="183"/>
        <end position="195"/>
    </location>
</feature>
<dbReference type="GO" id="GO:0005768">
    <property type="term" value="C:endosome"/>
    <property type="evidence" value="ECO:0007669"/>
    <property type="project" value="TreeGrafter"/>
</dbReference>
<dbReference type="PANTHER" id="PTHR13336">
    <property type="entry name" value="OVARIAN CARCINOMA IMMUNOREACTIVE ANTIGEN"/>
    <property type="match status" value="1"/>
</dbReference>
<organism evidence="3 4">
    <name type="scientific">Gryllus longicercus</name>
    <dbReference type="NCBI Taxonomy" id="2509291"/>
    <lineage>
        <taxon>Eukaryota</taxon>
        <taxon>Metazoa</taxon>
        <taxon>Ecdysozoa</taxon>
        <taxon>Arthropoda</taxon>
        <taxon>Hexapoda</taxon>
        <taxon>Insecta</taxon>
        <taxon>Pterygota</taxon>
        <taxon>Neoptera</taxon>
        <taxon>Polyneoptera</taxon>
        <taxon>Orthoptera</taxon>
        <taxon>Ensifera</taxon>
        <taxon>Gryllidea</taxon>
        <taxon>Grylloidea</taxon>
        <taxon>Gryllidae</taxon>
        <taxon>Gryllinae</taxon>
        <taxon>Gryllus</taxon>
    </lineage>
</organism>
<evidence type="ECO:0000313" key="4">
    <source>
        <dbReference type="Proteomes" id="UP001378592"/>
    </source>
</evidence>
<comment type="caution">
    <text evidence="3">The sequence shown here is derived from an EMBL/GenBank/DDBJ whole genome shotgun (WGS) entry which is preliminary data.</text>
</comment>
<dbReference type="Pfam" id="PF07051">
    <property type="entry name" value="OCIA"/>
    <property type="match status" value="1"/>
</dbReference>
<name>A0AAN9VML8_9ORTH</name>
<dbReference type="InterPro" id="IPR009764">
    <property type="entry name" value="OCIA_dom"/>
</dbReference>
<protein>
    <recommendedName>
        <fullName evidence="2">OCIA domain-containing protein</fullName>
    </recommendedName>
</protein>
<feature type="region of interest" description="Disordered" evidence="1">
    <location>
        <begin position="129"/>
        <end position="237"/>
    </location>
</feature>
<evidence type="ECO:0000313" key="3">
    <source>
        <dbReference type="EMBL" id="KAK7867874.1"/>
    </source>
</evidence>
<proteinExistence type="predicted"/>